<protein>
    <submittedName>
        <fullName evidence="2">Uncharacterized protein</fullName>
    </submittedName>
</protein>
<reference evidence="3" key="1">
    <citation type="journal article" date="2013" name="Genome">
        <title>Draft Genome Sequences of Porphyromonas crevioricanis JCM 15906T and Porphyromonas cansulci JCM 13913T Isolated from a Canine Oral Cavity.</title>
        <authorList>
            <person name="Sakamoto M."/>
            <person name="Tanaka N."/>
            <person name="Shiwa Y."/>
            <person name="Yoshikawa H."/>
            <person name="Ohkuma M."/>
        </authorList>
    </citation>
    <scope>NUCLEOTIDE SEQUENCE [LARGE SCALE GENOMIC DNA]</scope>
    <source>
        <strain evidence="3">JCM 15906</strain>
    </source>
</reference>
<evidence type="ECO:0000313" key="3">
    <source>
        <dbReference type="Proteomes" id="UP000018031"/>
    </source>
</evidence>
<evidence type="ECO:0000256" key="1">
    <source>
        <dbReference type="SAM" id="Phobius"/>
    </source>
</evidence>
<accession>T1CP91</accession>
<feature type="transmembrane region" description="Helical" evidence="1">
    <location>
        <begin position="38"/>
        <end position="57"/>
    </location>
</feature>
<name>T1CP91_9PORP</name>
<reference evidence="2 3" key="2">
    <citation type="journal article" date="2013" name="Genome Announc.">
        <title>Draft Genome Sequences of Porphyromonas crevioricanis JCM 15906T and Porphyromonas cansulci JCM 13913T Isolated from a Canine Oral Cavity.</title>
        <authorList>
            <person name="Sakamoto M."/>
            <person name="Tanaka N."/>
            <person name="Shiwa Y."/>
            <person name="Yoshikawa H."/>
            <person name="Ohkuma M."/>
        </authorList>
    </citation>
    <scope>NUCLEOTIDE SEQUENCE [LARGE SCALE GENOMIC DNA]</scope>
    <source>
        <strain evidence="2 3">JCM 15906</strain>
    </source>
</reference>
<keyword evidence="1" id="KW-1133">Transmembrane helix</keyword>
<dbReference type="EMBL" id="BAOU01000037">
    <property type="protein sequence ID" value="GAD05647.1"/>
    <property type="molecule type" value="Genomic_DNA"/>
</dbReference>
<gene>
    <name evidence="2" type="ORF">PORCRE_1352</name>
</gene>
<keyword evidence="1" id="KW-0812">Transmembrane</keyword>
<organism evidence="2 3">
    <name type="scientific">Porphyromonas crevioricanis JCM 15906</name>
    <dbReference type="NCBI Taxonomy" id="1305617"/>
    <lineage>
        <taxon>Bacteria</taxon>
        <taxon>Pseudomonadati</taxon>
        <taxon>Bacteroidota</taxon>
        <taxon>Bacteroidia</taxon>
        <taxon>Bacteroidales</taxon>
        <taxon>Porphyromonadaceae</taxon>
        <taxon>Porphyromonas</taxon>
    </lineage>
</organism>
<proteinExistence type="predicted"/>
<dbReference type="Proteomes" id="UP000018031">
    <property type="component" value="Unassembled WGS sequence"/>
</dbReference>
<dbReference type="AlphaFoldDB" id="T1CP91"/>
<keyword evidence="1" id="KW-0472">Membrane</keyword>
<evidence type="ECO:0000313" key="2">
    <source>
        <dbReference type="EMBL" id="GAD05647.1"/>
    </source>
</evidence>
<sequence>MPSDHESRFLCKNISSSSIFCTFVASGMMNVMRKEKRGDFLFLLICVFVVTLLGEVLW</sequence>
<comment type="caution">
    <text evidence="2">The sequence shown here is derived from an EMBL/GenBank/DDBJ whole genome shotgun (WGS) entry which is preliminary data.</text>
</comment>